<comment type="caution">
    <text evidence="9">The sequence shown here is derived from an EMBL/GenBank/DDBJ whole genome shotgun (WGS) entry which is preliminary data.</text>
</comment>
<feature type="domain" description="Polysaccharide lyase family 8 central" evidence="6">
    <location>
        <begin position="415"/>
        <end position="665"/>
    </location>
</feature>
<feature type="chain" id="PRO_5026340909" evidence="5">
    <location>
        <begin position="23"/>
        <end position="798"/>
    </location>
</feature>
<dbReference type="Gene3D" id="2.60.220.10">
    <property type="entry name" value="Polysaccharide lyase family 8-like, C-terminal"/>
    <property type="match status" value="1"/>
</dbReference>
<dbReference type="GO" id="GO:0005576">
    <property type="term" value="C:extracellular region"/>
    <property type="evidence" value="ECO:0007669"/>
    <property type="project" value="InterPro"/>
</dbReference>
<feature type="signal peptide" evidence="5">
    <location>
        <begin position="1"/>
        <end position="22"/>
    </location>
</feature>
<evidence type="ECO:0000259" key="6">
    <source>
        <dbReference type="Pfam" id="PF02278"/>
    </source>
</evidence>
<dbReference type="InterPro" id="IPR004103">
    <property type="entry name" value="Lyase_8_C"/>
</dbReference>
<gene>
    <name evidence="9" type="ORF">GJ699_29920</name>
</gene>
<accession>A0A6I2LD84</accession>
<evidence type="ECO:0000313" key="9">
    <source>
        <dbReference type="EMBL" id="MRW94199.1"/>
    </source>
</evidence>
<evidence type="ECO:0000256" key="5">
    <source>
        <dbReference type="SAM" id="SignalP"/>
    </source>
</evidence>
<evidence type="ECO:0000256" key="2">
    <source>
        <dbReference type="ARBA" id="ARBA00022729"/>
    </source>
</evidence>
<dbReference type="PANTHER" id="PTHR38481">
    <property type="entry name" value="HYALURONATE LYASE"/>
    <property type="match status" value="1"/>
</dbReference>
<dbReference type="Pfam" id="PF02884">
    <property type="entry name" value="Lyase_8_C"/>
    <property type="match status" value="1"/>
</dbReference>
<evidence type="ECO:0000313" key="10">
    <source>
        <dbReference type="Proteomes" id="UP000433309"/>
    </source>
</evidence>
<keyword evidence="10" id="KW-1185">Reference proteome</keyword>
<evidence type="ECO:0000259" key="8">
    <source>
        <dbReference type="Pfam" id="PF08124"/>
    </source>
</evidence>
<keyword evidence="2 5" id="KW-0732">Signal</keyword>
<dbReference type="InterPro" id="IPR008929">
    <property type="entry name" value="Chondroitin_lyas"/>
</dbReference>
<dbReference type="GO" id="GO:0016837">
    <property type="term" value="F:carbon-oxygen lyase activity, acting on polysaccharides"/>
    <property type="evidence" value="ECO:0007669"/>
    <property type="project" value="UniProtKB-ARBA"/>
</dbReference>
<name>A0A6I2LD84_9BURK</name>
<sequence length="798" mass="85312">MRMLSRTCGALAVALVLGQAHAEDAFDTLRARWQMQLVGDAALDRGDAAVQAQLQARARAAREWLPRMHTAPDGDRLWDDMADFDNPKGLLASAAVTANALRLQRMALAYATPGSPLYHDAALGQATVAGLDWLLRHHYRAGKAQIGNWWDWQIGTPQRLLDALCLMYDQTPAELRARGVAAVNWYVPDPNYRTRADGSINAKAVETGANLLDKALVAILAGMLVRDDARVALGRDAIGPTLEYVDHSDGFYRDGSFVQHEYVPYTGSYGAVALTDYARLVLLLSHSVWPVTDKRLPHVFLWARDSYAPWFVDGGMPDALRGRKISWPAHTEHSTGRSMIANLAMLAEVAPAADAAALRADIKGWMTRDRTFGAGYLATPGGAGTSGLSLYELGLLKKIAADAAIPAAPEPAGARLYASMDRAILRGGGYAAVLSITSPRMSSFEAGNGENLQGWWTGMGMLSLYTADQTQFAGNFWPTVDIRRLPGTTTDHSGGARGVEWKKYPNTESWVGGVTQGRNAALGMAFSMREVTGTALHGKKSWFQLGDRIVALGADIGGAEAETIVENRKLTDTQARFVVDGAALSNGGKAGARWAYLRDEQAGSGIGYVFPRGADIVAERAERSGNWRALNDQESAQEVHATFQTLSIPHKAVNSYAYVLLPAASEAATEQAARDTSLRIEANDANVAAVQDTRAQVYAANLWQAGSAPRGGKPYVTASGPAAVVLAEQGSTLRVSVADPTQGQPVLELTVARPVAGVVSAAPGVTVLATAPQLRLRIDTARAAGSGYTAEFSLPPQR</sequence>
<feature type="domain" description="Polysaccharide lyase 8 N-terminal alpha-helical" evidence="8">
    <location>
        <begin position="33"/>
        <end position="363"/>
    </location>
</feature>
<dbReference type="GO" id="GO:0005975">
    <property type="term" value="P:carbohydrate metabolic process"/>
    <property type="evidence" value="ECO:0007669"/>
    <property type="project" value="InterPro"/>
</dbReference>
<evidence type="ECO:0000259" key="7">
    <source>
        <dbReference type="Pfam" id="PF02884"/>
    </source>
</evidence>
<dbReference type="SUPFAM" id="SSF48230">
    <property type="entry name" value="Chondroitin AC/alginate lyase"/>
    <property type="match status" value="1"/>
</dbReference>
<dbReference type="Pfam" id="PF08124">
    <property type="entry name" value="Lyase_8_N"/>
    <property type="match status" value="1"/>
</dbReference>
<evidence type="ECO:0000256" key="1">
    <source>
        <dbReference type="ARBA" id="ARBA00006699"/>
    </source>
</evidence>
<evidence type="ECO:0000256" key="4">
    <source>
        <dbReference type="PIRSR" id="PIRSR638970-1"/>
    </source>
</evidence>
<dbReference type="PANTHER" id="PTHR38481:SF1">
    <property type="entry name" value="HYALURONATE LYASE"/>
    <property type="match status" value="1"/>
</dbReference>
<dbReference type="AlphaFoldDB" id="A0A6I2LD84"/>
<dbReference type="SUPFAM" id="SSF74650">
    <property type="entry name" value="Galactose mutarotase-like"/>
    <property type="match status" value="1"/>
</dbReference>
<evidence type="ECO:0000256" key="3">
    <source>
        <dbReference type="ARBA" id="ARBA00023239"/>
    </source>
</evidence>
<dbReference type="InterPro" id="IPR011071">
    <property type="entry name" value="Lyase_8-like_C"/>
</dbReference>
<feature type="active site" evidence="4">
    <location>
        <position position="323"/>
    </location>
</feature>
<keyword evidence="3 9" id="KW-0456">Lyase</keyword>
<dbReference type="EMBL" id="WKJK01000024">
    <property type="protein sequence ID" value="MRW94199.1"/>
    <property type="molecule type" value="Genomic_DNA"/>
</dbReference>
<protein>
    <submittedName>
        <fullName evidence="9">Hyaluronate lyase</fullName>
    </submittedName>
</protein>
<dbReference type="GO" id="GO:0030246">
    <property type="term" value="F:carbohydrate binding"/>
    <property type="evidence" value="ECO:0007669"/>
    <property type="project" value="InterPro"/>
</dbReference>
<feature type="active site" evidence="4">
    <location>
        <position position="269"/>
    </location>
</feature>
<dbReference type="Gene3D" id="1.50.10.100">
    <property type="entry name" value="Chondroitin AC/alginate lyase"/>
    <property type="match status" value="1"/>
</dbReference>
<feature type="active site" evidence="4">
    <location>
        <position position="260"/>
    </location>
</feature>
<dbReference type="InterPro" id="IPR014718">
    <property type="entry name" value="GH-type_carb-bd"/>
</dbReference>
<dbReference type="InterPro" id="IPR003159">
    <property type="entry name" value="Lyase_8_central_dom"/>
</dbReference>
<dbReference type="Gene3D" id="2.70.98.10">
    <property type="match status" value="1"/>
</dbReference>
<dbReference type="Proteomes" id="UP000433309">
    <property type="component" value="Unassembled WGS sequence"/>
</dbReference>
<organism evidence="9 10">
    <name type="scientific">Duganella guangzhouensis</name>
    <dbReference type="NCBI Taxonomy" id="2666084"/>
    <lineage>
        <taxon>Bacteria</taxon>
        <taxon>Pseudomonadati</taxon>
        <taxon>Pseudomonadota</taxon>
        <taxon>Betaproteobacteria</taxon>
        <taxon>Burkholderiales</taxon>
        <taxon>Oxalobacteraceae</taxon>
        <taxon>Telluria group</taxon>
        <taxon>Duganella</taxon>
    </lineage>
</organism>
<dbReference type="InterPro" id="IPR011013">
    <property type="entry name" value="Gal_mutarotase_sf_dom"/>
</dbReference>
<feature type="domain" description="Polysaccharide lyase family 8 C-terminal" evidence="7">
    <location>
        <begin position="682"/>
        <end position="744"/>
    </location>
</feature>
<dbReference type="CDD" id="cd01083">
    <property type="entry name" value="GAG_Lyase"/>
    <property type="match status" value="1"/>
</dbReference>
<dbReference type="Pfam" id="PF02278">
    <property type="entry name" value="Lyase_8"/>
    <property type="match status" value="1"/>
</dbReference>
<dbReference type="RefSeq" id="WP_154383074.1">
    <property type="nucleotide sequence ID" value="NZ_WKJK01000024.1"/>
</dbReference>
<dbReference type="InterPro" id="IPR012970">
    <property type="entry name" value="Lyase_8_alpha_N"/>
</dbReference>
<proteinExistence type="inferred from homology"/>
<dbReference type="InterPro" id="IPR038970">
    <property type="entry name" value="Lyase_8"/>
</dbReference>
<comment type="similarity">
    <text evidence="1">Belongs to the polysaccharide lyase 8 family.</text>
</comment>
<reference evidence="9 10" key="1">
    <citation type="submission" date="2019-11" db="EMBL/GenBank/DDBJ databases">
        <title>Novel species isolated from a subtropical stream in China.</title>
        <authorList>
            <person name="Lu H."/>
        </authorList>
    </citation>
    <scope>NUCLEOTIDE SEQUENCE [LARGE SCALE GENOMIC DNA]</scope>
    <source>
        <strain evidence="9 10">FT80W</strain>
    </source>
</reference>
<dbReference type="SUPFAM" id="SSF49863">
    <property type="entry name" value="Hyaluronate lyase-like, C-terminal domain"/>
    <property type="match status" value="1"/>
</dbReference>